<evidence type="ECO:0000256" key="3">
    <source>
        <dbReference type="PIRSR" id="PIRSR000451-1"/>
    </source>
</evidence>
<dbReference type="GO" id="GO:0016747">
    <property type="term" value="F:acyltransferase activity, transferring groups other than amino-acyl groups"/>
    <property type="evidence" value="ECO:0007669"/>
    <property type="project" value="InterPro"/>
</dbReference>
<keyword evidence="7" id="KW-1185">Reference proteome</keyword>
<evidence type="ECO:0000259" key="5">
    <source>
        <dbReference type="Pfam" id="PF02797"/>
    </source>
</evidence>
<gene>
    <name evidence="6" type="ORF">B5808_10170</name>
</gene>
<keyword evidence="2" id="KW-0808">Transferase</keyword>
<comment type="similarity">
    <text evidence="1">Belongs to the thiolase-like superfamily. Chalcone/stilbene synthases family.</text>
</comment>
<evidence type="ECO:0000313" key="7">
    <source>
        <dbReference type="Proteomes" id="UP000192775"/>
    </source>
</evidence>
<dbReference type="Pfam" id="PF00195">
    <property type="entry name" value="Chal_sti_synt_N"/>
    <property type="match status" value="1"/>
</dbReference>
<protein>
    <submittedName>
        <fullName evidence="6">Type III polyketide synthase</fullName>
    </submittedName>
</protein>
<evidence type="ECO:0000259" key="4">
    <source>
        <dbReference type="Pfam" id="PF00195"/>
    </source>
</evidence>
<organism evidence="6 7">
    <name type="scientific">Cnuibacter physcomitrellae</name>
    <dbReference type="NCBI Taxonomy" id="1619308"/>
    <lineage>
        <taxon>Bacteria</taxon>
        <taxon>Bacillati</taxon>
        <taxon>Actinomycetota</taxon>
        <taxon>Actinomycetes</taxon>
        <taxon>Micrococcales</taxon>
        <taxon>Microbacteriaceae</taxon>
        <taxon>Cnuibacter</taxon>
    </lineage>
</organism>
<dbReference type="RefSeq" id="WP_085019687.1">
    <property type="nucleotide sequence ID" value="NZ_BMHD01000001.1"/>
</dbReference>
<dbReference type="AlphaFoldDB" id="A0A1X9LQY0"/>
<reference evidence="6 7" key="1">
    <citation type="submission" date="2017-04" db="EMBL/GenBank/DDBJ databases">
        <authorList>
            <person name="Afonso C.L."/>
            <person name="Miller P.J."/>
            <person name="Scott M.A."/>
            <person name="Spackman E."/>
            <person name="Goraichik I."/>
            <person name="Dimitrov K.M."/>
            <person name="Suarez D.L."/>
            <person name="Swayne D.E."/>
        </authorList>
    </citation>
    <scope>NUCLEOTIDE SEQUENCE [LARGE SCALE GENOMIC DNA]</scope>
    <source>
        <strain evidence="7">XA(T)</strain>
    </source>
</reference>
<dbReference type="SUPFAM" id="SSF53901">
    <property type="entry name" value="Thiolase-like"/>
    <property type="match status" value="2"/>
</dbReference>
<evidence type="ECO:0000256" key="1">
    <source>
        <dbReference type="ARBA" id="ARBA00005531"/>
    </source>
</evidence>
<dbReference type="InterPro" id="IPR011141">
    <property type="entry name" value="Polyketide_synthase_type-III"/>
</dbReference>
<dbReference type="PANTHER" id="PTHR11877:SF46">
    <property type="entry name" value="TYPE III POLYKETIDE SYNTHASE A"/>
    <property type="match status" value="1"/>
</dbReference>
<dbReference type="InterPro" id="IPR016039">
    <property type="entry name" value="Thiolase-like"/>
</dbReference>
<feature type="domain" description="Chalcone/stilbene synthase N-terminal" evidence="4">
    <location>
        <begin position="4"/>
        <end position="222"/>
    </location>
</feature>
<dbReference type="PIRSF" id="PIRSF000451">
    <property type="entry name" value="PKS_III"/>
    <property type="match status" value="1"/>
</dbReference>
<proteinExistence type="inferred from homology"/>
<dbReference type="Pfam" id="PF02797">
    <property type="entry name" value="Chal_sti_synt_C"/>
    <property type="match status" value="1"/>
</dbReference>
<dbReference type="InterPro" id="IPR001099">
    <property type="entry name" value="Chalcone/stilbene_synt_N"/>
</dbReference>
<dbReference type="EMBL" id="CP020715">
    <property type="protein sequence ID" value="ARJ05549.1"/>
    <property type="molecule type" value="Genomic_DNA"/>
</dbReference>
<dbReference type="CDD" id="cd00831">
    <property type="entry name" value="CHS_like"/>
    <property type="match status" value="1"/>
</dbReference>
<dbReference type="KEGG" id="cphy:B5808_10170"/>
<feature type="active site" description="Acyl-thioester intermediate" evidence="3">
    <location>
        <position position="161"/>
    </location>
</feature>
<dbReference type="Proteomes" id="UP000192775">
    <property type="component" value="Chromosome"/>
</dbReference>
<dbReference type="InterPro" id="IPR012328">
    <property type="entry name" value="Chalcone/stilbene_synt_C"/>
</dbReference>
<name>A0A1X9LQY0_9MICO</name>
<dbReference type="GO" id="GO:0030639">
    <property type="term" value="P:polyketide biosynthetic process"/>
    <property type="evidence" value="ECO:0007669"/>
    <property type="project" value="TreeGrafter"/>
</dbReference>
<accession>A0A1X9LQY0</accession>
<evidence type="ECO:0000256" key="2">
    <source>
        <dbReference type="ARBA" id="ARBA00022679"/>
    </source>
</evidence>
<sequence length="385" mass="40154">MAAARIRSIGTAVPPTVIMQPEARDVFAAQPGLGRLGERLVRTSFDQSGIETRHTVLTELDASAEAEPSGPAVFYDRSSGLLLDPGTGLRNDLYAAVTSELVVEAARSALADVPDLSAADITHVVTVSCTGFFAPGPDFVLVKELGLRHDVARQHLGFMGCQGAFPALRLADAFCAADPDAVVLVVCVELCTLHVRSAATTDQIIANSVFADGAAAAVVTGRPGPSGSSALRIDRLRSRLLPEGEQAMAWTIGDHGFEMVLSTYVPKLIDGSIGELVGAFAEDVDLPSSRWAVHPGGRDILDRVQSRLGLDDAAMAPSRSVLRRFGNMSSATVLFILADLLHAGDEVDRPVIAMAFGPGLSVELGALTLEPAPTGAAVAGRVATA</sequence>
<evidence type="ECO:0000313" key="6">
    <source>
        <dbReference type="EMBL" id="ARJ05549.1"/>
    </source>
</evidence>
<dbReference type="STRING" id="1619308.B5808_10170"/>
<dbReference type="Gene3D" id="3.40.47.10">
    <property type="match status" value="2"/>
</dbReference>
<dbReference type="PANTHER" id="PTHR11877">
    <property type="entry name" value="HYDROXYMETHYLGLUTARYL-COA SYNTHASE"/>
    <property type="match status" value="1"/>
</dbReference>
<feature type="domain" description="Chalcone/stilbene synthase C-terminal" evidence="5">
    <location>
        <begin position="239"/>
        <end position="363"/>
    </location>
</feature>